<dbReference type="OrthoDB" id="1011at2157"/>
<organism evidence="2 3">
    <name type="scientific">Thermocladium modestius</name>
    <dbReference type="NCBI Taxonomy" id="62609"/>
    <lineage>
        <taxon>Archaea</taxon>
        <taxon>Thermoproteota</taxon>
        <taxon>Thermoprotei</taxon>
        <taxon>Thermoproteales</taxon>
        <taxon>Thermoproteaceae</taxon>
        <taxon>Thermocladium</taxon>
    </lineage>
</organism>
<gene>
    <name evidence="2" type="ORF">GCM10007981_13920</name>
</gene>
<feature type="transmembrane region" description="Helical" evidence="1">
    <location>
        <begin position="6"/>
        <end position="30"/>
    </location>
</feature>
<dbReference type="EMBL" id="BMNL01000003">
    <property type="protein sequence ID" value="GGP21570.1"/>
    <property type="molecule type" value="Genomic_DNA"/>
</dbReference>
<keyword evidence="1" id="KW-0472">Membrane</keyword>
<dbReference type="Proteomes" id="UP000610960">
    <property type="component" value="Unassembled WGS sequence"/>
</dbReference>
<protein>
    <submittedName>
        <fullName evidence="2">Uncharacterized protein</fullName>
    </submittedName>
</protein>
<dbReference type="AlphaFoldDB" id="A0A830GUI6"/>
<accession>A0A830GUI6</accession>
<keyword evidence="3" id="KW-1185">Reference proteome</keyword>
<proteinExistence type="predicted"/>
<evidence type="ECO:0000313" key="3">
    <source>
        <dbReference type="Proteomes" id="UP000610960"/>
    </source>
</evidence>
<sequence length="100" mass="11072">MSFDAFVTGYSVAVSVAIFAALALLLYYLLFNKSLMARISAPAQQAQLTEFVILKCPQCGFEKKRQFELGDYVGKVDQERCPHDNSQLVVSSIAKETSSQ</sequence>
<reference evidence="2" key="1">
    <citation type="journal article" date="2014" name="Int. J. Syst. Evol. Microbiol.">
        <title>Complete genome sequence of Corynebacterium casei LMG S-19264T (=DSM 44701T), isolated from a smear-ripened cheese.</title>
        <authorList>
            <consortium name="US DOE Joint Genome Institute (JGI-PGF)"/>
            <person name="Walter F."/>
            <person name="Albersmeier A."/>
            <person name="Kalinowski J."/>
            <person name="Ruckert C."/>
        </authorList>
    </citation>
    <scope>NUCLEOTIDE SEQUENCE</scope>
    <source>
        <strain evidence="2">JCM 10088</strain>
    </source>
</reference>
<evidence type="ECO:0000256" key="1">
    <source>
        <dbReference type="SAM" id="Phobius"/>
    </source>
</evidence>
<dbReference type="RefSeq" id="WP_188596700.1">
    <property type="nucleotide sequence ID" value="NZ_BMNL01000003.1"/>
</dbReference>
<keyword evidence="1" id="KW-0812">Transmembrane</keyword>
<comment type="caution">
    <text evidence="2">The sequence shown here is derived from an EMBL/GenBank/DDBJ whole genome shotgun (WGS) entry which is preliminary data.</text>
</comment>
<evidence type="ECO:0000313" key="2">
    <source>
        <dbReference type="EMBL" id="GGP21570.1"/>
    </source>
</evidence>
<name>A0A830GUI6_9CREN</name>
<keyword evidence="1" id="KW-1133">Transmembrane helix</keyword>
<reference evidence="2" key="2">
    <citation type="submission" date="2020-09" db="EMBL/GenBank/DDBJ databases">
        <authorList>
            <person name="Sun Q."/>
            <person name="Ohkuma M."/>
        </authorList>
    </citation>
    <scope>NUCLEOTIDE SEQUENCE</scope>
    <source>
        <strain evidence="2">JCM 10088</strain>
    </source>
</reference>